<dbReference type="PANTHER" id="PTHR12147:SF26">
    <property type="entry name" value="PEPTIDASE M28 DOMAIN-CONTAINING PROTEIN"/>
    <property type="match status" value="1"/>
</dbReference>
<dbReference type="InterPro" id="IPR045175">
    <property type="entry name" value="M28_fam"/>
</dbReference>
<feature type="domain" description="Peptidase M28" evidence="1">
    <location>
        <begin position="68"/>
        <end position="267"/>
    </location>
</feature>
<dbReference type="Proteomes" id="UP000185860">
    <property type="component" value="Unassembled WGS sequence"/>
</dbReference>
<dbReference type="RefSeq" id="WP_073593934.1">
    <property type="nucleotide sequence ID" value="NZ_MRCE01000011.1"/>
</dbReference>
<dbReference type="STRING" id="454136.NIES2119_13155"/>
<evidence type="ECO:0000313" key="3">
    <source>
        <dbReference type="Proteomes" id="UP000185860"/>
    </source>
</evidence>
<organism evidence="2 3">
    <name type="scientific">[Phormidium ambiguum] IAM M-71</name>
    <dbReference type="NCBI Taxonomy" id="454136"/>
    <lineage>
        <taxon>Bacteria</taxon>
        <taxon>Bacillati</taxon>
        <taxon>Cyanobacteriota</taxon>
        <taxon>Cyanophyceae</taxon>
        <taxon>Oscillatoriophycideae</taxon>
        <taxon>Aerosakkonematales</taxon>
        <taxon>Aerosakkonemataceae</taxon>
        <taxon>Floridanema</taxon>
    </lineage>
</organism>
<gene>
    <name evidence="2" type="ORF">NIES2119_13155</name>
</gene>
<dbReference type="OrthoDB" id="9762302at2"/>
<comment type="caution">
    <text evidence="2">The sequence shown here is derived from an EMBL/GenBank/DDBJ whole genome shotgun (WGS) entry which is preliminary data.</text>
</comment>
<dbReference type="GO" id="GO:0006508">
    <property type="term" value="P:proteolysis"/>
    <property type="evidence" value="ECO:0007669"/>
    <property type="project" value="InterPro"/>
</dbReference>
<evidence type="ECO:0000259" key="1">
    <source>
        <dbReference type="Pfam" id="PF04389"/>
    </source>
</evidence>
<protein>
    <submittedName>
        <fullName evidence="2">Peptidase M28</fullName>
    </submittedName>
</protein>
<accession>A0A1U7IK99</accession>
<dbReference type="GO" id="GO:0008235">
    <property type="term" value="F:metalloexopeptidase activity"/>
    <property type="evidence" value="ECO:0007669"/>
    <property type="project" value="InterPro"/>
</dbReference>
<evidence type="ECO:0000313" key="2">
    <source>
        <dbReference type="EMBL" id="OKH37647.1"/>
    </source>
</evidence>
<dbReference type="Gene3D" id="3.40.630.10">
    <property type="entry name" value="Zn peptidases"/>
    <property type="match status" value="1"/>
</dbReference>
<dbReference type="AlphaFoldDB" id="A0A1U7IK99"/>
<proteinExistence type="predicted"/>
<sequence>MNLKEQLQEHLTQIVRDRDPYISSAGHFFVQQYIREQFQQWGNVETHEFAVRGQTHQNLILNLPSLSKNQDKSPPILIGAHYDAVPNCPGADDNATGVAVLLELAKAFAAKPLKYPVRLVAFDMEEYGLLGSQEYAAKLKRENQRLRLMISLEMLGYCNHAPNSQRYPAGLERFYPNTGNFIALIGNLTTIPDLIKLSRNIRKSGTPAEWLPVPNQGKIVRQTRLSDHAPFWDNGYRAMMITDTAFMRNPHYHQVSDRIENLDLNFLTGVCLGLEFGLRKL</sequence>
<dbReference type="InterPro" id="IPR007484">
    <property type="entry name" value="Peptidase_M28"/>
</dbReference>
<reference evidence="2 3" key="1">
    <citation type="submission" date="2016-11" db="EMBL/GenBank/DDBJ databases">
        <title>Draft Genome Sequences of Nine Cyanobacterial Strains from Diverse Habitats.</title>
        <authorList>
            <person name="Zhu T."/>
            <person name="Hou S."/>
            <person name="Lu X."/>
            <person name="Hess W.R."/>
        </authorList>
    </citation>
    <scope>NUCLEOTIDE SEQUENCE [LARGE SCALE GENOMIC DNA]</scope>
    <source>
        <strain evidence="2 3">IAM M-71</strain>
    </source>
</reference>
<dbReference type="Pfam" id="PF04389">
    <property type="entry name" value="Peptidase_M28"/>
    <property type="match status" value="1"/>
</dbReference>
<dbReference type="SUPFAM" id="SSF53187">
    <property type="entry name" value="Zn-dependent exopeptidases"/>
    <property type="match status" value="1"/>
</dbReference>
<dbReference type="PANTHER" id="PTHR12147">
    <property type="entry name" value="METALLOPEPTIDASE M28 FAMILY MEMBER"/>
    <property type="match status" value="1"/>
</dbReference>
<dbReference type="EMBL" id="MRCE01000011">
    <property type="protein sequence ID" value="OKH37647.1"/>
    <property type="molecule type" value="Genomic_DNA"/>
</dbReference>
<name>A0A1U7IK99_9CYAN</name>